<dbReference type="EMBL" id="CP144690">
    <property type="protein sequence ID" value="WVY89903.1"/>
    <property type="molecule type" value="Genomic_DNA"/>
</dbReference>
<feature type="compositionally biased region" description="Basic and acidic residues" evidence="1">
    <location>
        <begin position="42"/>
        <end position="51"/>
    </location>
</feature>
<dbReference type="AlphaFoldDB" id="A0AAQ3MFT5"/>
<evidence type="ECO:0000256" key="1">
    <source>
        <dbReference type="SAM" id="MobiDB-lite"/>
    </source>
</evidence>
<proteinExistence type="predicted"/>
<evidence type="ECO:0000313" key="2">
    <source>
        <dbReference type="EMBL" id="WVY89903.1"/>
    </source>
</evidence>
<protein>
    <submittedName>
        <fullName evidence="2">Uncharacterized protein</fullName>
    </submittedName>
</protein>
<dbReference type="Proteomes" id="UP001374535">
    <property type="component" value="Chromosome 11"/>
</dbReference>
<organism evidence="2 3">
    <name type="scientific">Vigna mungo</name>
    <name type="common">Black gram</name>
    <name type="synonym">Phaseolus mungo</name>
    <dbReference type="NCBI Taxonomy" id="3915"/>
    <lineage>
        <taxon>Eukaryota</taxon>
        <taxon>Viridiplantae</taxon>
        <taxon>Streptophyta</taxon>
        <taxon>Embryophyta</taxon>
        <taxon>Tracheophyta</taxon>
        <taxon>Spermatophyta</taxon>
        <taxon>Magnoliopsida</taxon>
        <taxon>eudicotyledons</taxon>
        <taxon>Gunneridae</taxon>
        <taxon>Pentapetalae</taxon>
        <taxon>rosids</taxon>
        <taxon>fabids</taxon>
        <taxon>Fabales</taxon>
        <taxon>Fabaceae</taxon>
        <taxon>Papilionoideae</taxon>
        <taxon>50 kb inversion clade</taxon>
        <taxon>NPAAA clade</taxon>
        <taxon>indigoferoid/millettioid clade</taxon>
        <taxon>Phaseoleae</taxon>
        <taxon>Vigna</taxon>
    </lineage>
</organism>
<reference evidence="2 3" key="1">
    <citation type="journal article" date="2023" name="Life. Sci Alliance">
        <title>Evolutionary insights into 3D genome organization and epigenetic landscape of Vigna mungo.</title>
        <authorList>
            <person name="Junaid A."/>
            <person name="Singh B."/>
            <person name="Bhatia S."/>
        </authorList>
    </citation>
    <scope>NUCLEOTIDE SEQUENCE [LARGE SCALE GENOMIC DNA]</scope>
    <source>
        <strain evidence="2">Urdbean</strain>
    </source>
</reference>
<gene>
    <name evidence="2" type="ORF">V8G54_035417</name>
</gene>
<feature type="compositionally biased region" description="Basic and acidic residues" evidence="1">
    <location>
        <begin position="12"/>
        <end position="33"/>
    </location>
</feature>
<keyword evidence="3" id="KW-1185">Reference proteome</keyword>
<sequence length="199" mass="21429">MSSGFQKRKMKNKETSPSRCDNKINEEYPEVTKRTRPLPSRGADKKNEKFEVRVPDKTGLRGQCGNWTYGPGETRLMGPGKTGLMGPVWKLSLGASELGLGARRAGLTGPVWKLGLGASVDTGLSGPINWAKGPVWKLGLWASAETGLRSQCRNWALGPVWKLGLGASVETVLRGQCENCALGPARRAGLRGQAKLGWA</sequence>
<feature type="compositionally biased region" description="Basic residues" evidence="1">
    <location>
        <begin position="1"/>
        <end position="11"/>
    </location>
</feature>
<name>A0AAQ3MFT5_VIGMU</name>
<evidence type="ECO:0000313" key="3">
    <source>
        <dbReference type="Proteomes" id="UP001374535"/>
    </source>
</evidence>
<accession>A0AAQ3MFT5</accession>
<feature type="region of interest" description="Disordered" evidence="1">
    <location>
        <begin position="1"/>
        <end position="51"/>
    </location>
</feature>